<keyword evidence="3" id="KW-1185">Reference proteome</keyword>
<protein>
    <recommendedName>
        <fullName evidence="4">Nitrogen fixation protein FixH</fullName>
    </recommendedName>
</protein>
<dbReference type="Pfam" id="PF05751">
    <property type="entry name" value="FixH"/>
    <property type="match status" value="1"/>
</dbReference>
<reference evidence="2 3" key="1">
    <citation type="submission" date="2019-01" db="EMBL/GenBank/DDBJ databases">
        <title>Sphingorhabdus lacus sp.nov., isolated from an oligotrophic freshwater lake.</title>
        <authorList>
            <person name="Park M."/>
        </authorList>
    </citation>
    <scope>NUCLEOTIDE SEQUENCE [LARGE SCALE GENOMIC DNA]</scope>
    <source>
        <strain evidence="2 3">IMCC26285</strain>
    </source>
</reference>
<evidence type="ECO:0000313" key="2">
    <source>
        <dbReference type="EMBL" id="MVZ98225.1"/>
    </source>
</evidence>
<keyword evidence="1" id="KW-1133">Transmembrane helix</keyword>
<evidence type="ECO:0008006" key="4">
    <source>
        <dbReference type="Google" id="ProtNLM"/>
    </source>
</evidence>
<evidence type="ECO:0000256" key="1">
    <source>
        <dbReference type="SAM" id="Phobius"/>
    </source>
</evidence>
<name>A0A6I4M7Y2_9SPHN</name>
<dbReference type="OrthoDB" id="1495896at2"/>
<dbReference type="Proteomes" id="UP000471147">
    <property type="component" value="Unassembled WGS sequence"/>
</dbReference>
<comment type="caution">
    <text evidence="2">The sequence shown here is derived from an EMBL/GenBank/DDBJ whole genome shotgun (WGS) entry which is preliminary data.</text>
</comment>
<sequence length="155" mass="17185">MTLQTKGQFTGWHMTAILVVFFGIVMAVNFTMARMAIGTFGGTVVDNSYVASQNYNRWLDAAERQDRLGWTVHTTLTKDRFVIIDVKKGSALVPGVTAVADAIHPLGRASDIPLEFRTMSDGRLKSVTALPAGRWTLQASLRQSADIYKFVEQFQ</sequence>
<dbReference type="InterPro" id="IPR008620">
    <property type="entry name" value="FixH"/>
</dbReference>
<keyword evidence="1" id="KW-0812">Transmembrane</keyword>
<evidence type="ECO:0000313" key="3">
    <source>
        <dbReference type="Proteomes" id="UP000471147"/>
    </source>
</evidence>
<organism evidence="2 3">
    <name type="scientific">Sphingorhabdus profundilacus</name>
    <dbReference type="NCBI Taxonomy" id="2509718"/>
    <lineage>
        <taxon>Bacteria</taxon>
        <taxon>Pseudomonadati</taxon>
        <taxon>Pseudomonadota</taxon>
        <taxon>Alphaproteobacteria</taxon>
        <taxon>Sphingomonadales</taxon>
        <taxon>Sphingomonadaceae</taxon>
        <taxon>Sphingorhabdus</taxon>
    </lineage>
</organism>
<proteinExistence type="predicted"/>
<accession>A0A6I4M7Y2</accession>
<gene>
    <name evidence="2" type="ORF">EUU23_11020</name>
</gene>
<keyword evidence="1" id="KW-0472">Membrane</keyword>
<dbReference type="EMBL" id="SDWJ01000002">
    <property type="protein sequence ID" value="MVZ98225.1"/>
    <property type="molecule type" value="Genomic_DNA"/>
</dbReference>
<feature type="transmembrane region" description="Helical" evidence="1">
    <location>
        <begin position="12"/>
        <end position="30"/>
    </location>
</feature>
<dbReference type="AlphaFoldDB" id="A0A6I4M7Y2"/>
<dbReference type="RefSeq" id="WP_160354166.1">
    <property type="nucleotide sequence ID" value="NZ_SDWJ01000002.1"/>
</dbReference>